<reference evidence="7" key="2">
    <citation type="submission" date="2017-03" db="EMBL/GenBank/DDBJ databases">
        <title>Bacillus sp. V-88(T) DSM27956, whole genome shotgun sequencing project.</title>
        <authorList>
            <person name="Dastager S.G."/>
            <person name="Neurgaonkar P.S."/>
            <person name="Dharne M.S."/>
        </authorList>
    </citation>
    <scope>NUCLEOTIDE SEQUENCE [LARGE SCALE GENOMIC DNA]</scope>
    <source>
        <strain evidence="7">DSM 25145</strain>
    </source>
</reference>
<evidence type="ECO:0000259" key="3">
    <source>
        <dbReference type="PROSITE" id="PS51186"/>
    </source>
</evidence>
<dbReference type="EMBL" id="MWSK01000002">
    <property type="protein sequence ID" value="OXS79173.1"/>
    <property type="molecule type" value="Genomic_DNA"/>
</dbReference>
<reference evidence="4" key="3">
    <citation type="submission" date="2017-03" db="EMBL/GenBank/DDBJ databases">
        <authorList>
            <person name="Dastager S.G."/>
            <person name="Neurgaonkar P.S."/>
            <person name="Dharne M.S."/>
        </authorList>
    </citation>
    <scope>NUCLEOTIDE SEQUENCE</scope>
    <source>
        <strain evidence="4">DSM 25145</strain>
    </source>
</reference>
<proteinExistence type="predicted"/>
<organism evidence="5 6">
    <name type="scientific">Domibacillus enclensis</name>
    <dbReference type="NCBI Taxonomy" id="1017273"/>
    <lineage>
        <taxon>Bacteria</taxon>
        <taxon>Bacillati</taxon>
        <taxon>Bacillota</taxon>
        <taxon>Bacilli</taxon>
        <taxon>Bacillales</taxon>
        <taxon>Bacillaceae</taxon>
        <taxon>Domibacillus</taxon>
    </lineage>
</organism>
<keyword evidence="5" id="KW-0687">Ribonucleoprotein</keyword>
<dbReference type="GO" id="GO:0016747">
    <property type="term" value="F:acyltransferase activity, transferring groups other than amino-acyl groups"/>
    <property type="evidence" value="ECO:0007669"/>
    <property type="project" value="InterPro"/>
</dbReference>
<dbReference type="STRING" id="1017273.SAMN05443094_102258"/>
<dbReference type="InterPro" id="IPR050832">
    <property type="entry name" value="Bact_Acetyltransf"/>
</dbReference>
<dbReference type="OrthoDB" id="794462at2"/>
<protein>
    <submittedName>
        <fullName evidence="4">GNAT family N-acetyltransferase</fullName>
    </submittedName>
    <submittedName>
        <fullName evidence="5">Ribosomal protein S18 acetylase RimI</fullName>
    </submittedName>
</protein>
<dbReference type="PANTHER" id="PTHR43877:SF2">
    <property type="entry name" value="AMINOALKYLPHOSPHONATE N-ACETYLTRANSFERASE-RELATED"/>
    <property type="match status" value="1"/>
</dbReference>
<reference evidence="5 6" key="1">
    <citation type="submission" date="2017-01" db="EMBL/GenBank/DDBJ databases">
        <authorList>
            <person name="Mah S.A."/>
            <person name="Swanson W.J."/>
            <person name="Moy G.W."/>
            <person name="Vacquier V.D."/>
        </authorList>
    </citation>
    <scope>NUCLEOTIDE SEQUENCE [LARGE SCALE GENOMIC DNA]</scope>
    <source>
        <strain evidence="5 6">NIO-1016</strain>
    </source>
</reference>
<dbReference type="InterPro" id="IPR016181">
    <property type="entry name" value="Acyl_CoA_acyltransferase"/>
</dbReference>
<dbReference type="Gene3D" id="3.40.630.30">
    <property type="match status" value="1"/>
</dbReference>
<dbReference type="Proteomes" id="UP000215545">
    <property type="component" value="Unassembled WGS sequence"/>
</dbReference>
<dbReference type="AlphaFoldDB" id="A0A1N6RYY9"/>
<dbReference type="SUPFAM" id="SSF55729">
    <property type="entry name" value="Acyl-CoA N-acyltransferases (Nat)"/>
    <property type="match status" value="1"/>
</dbReference>
<dbReference type="InterPro" id="IPR000182">
    <property type="entry name" value="GNAT_dom"/>
</dbReference>
<evidence type="ECO:0000313" key="5">
    <source>
        <dbReference type="EMBL" id="SIQ33999.1"/>
    </source>
</evidence>
<evidence type="ECO:0000313" key="7">
    <source>
        <dbReference type="Proteomes" id="UP000215545"/>
    </source>
</evidence>
<sequence>MQKTGVVMMPVKKKDISFVSEWTKEWLGAAHPLAYSLTIFSSPGYTGFVRNQLETGGPVKLIGAYDGPELLGFIELRRLPDELFINNFCVKSEARGRKVGEALLAHTEQLAKALGAATVGLDCFLWNERALQKYKLSGYRETGRIGWLTSPNRGNGSEAEPFFIKEKQKADAHHHAFGFSQFFVETAQGPLSVNRLKETYFRVAAKDHHPAYDNILAQIDSKRALFMIWPGQEAAPDGWKKASDSVRMEKRIH</sequence>
<evidence type="ECO:0000256" key="2">
    <source>
        <dbReference type="ARBA" id="ARBA00023315"/>
    </source>
</evidence>
<keyword evidence="1" id="KW-0808">Transferase</keyword>
<name>A0A1N6RYY9_9BACI</name>
<dbReference type="RefSeq" id="WP_045850734.1">
    <property type="nucleotide sequence ID" value="NZ_FTLX01000002.1"/>
</dbReference>
<dbReference type="PROSITE" id="PS51186">
    <property type="entry name" value="GNAT"/>
    <property type="match status" value="1"/>
</dbReference>
<dbReference type="GO" id="GO:0005840">
    <property type="term" value="C:ribosome"/>
    <property type="evidence" value="ECO:0007669"/>
    <property type="project" value="UniProtKB-KW"/>
</dbReference>
<keyword evidence="7" id="KW-1185">Reference proteome</keyword>
<dbReference type="CDD" id="cd04301">
    <property type="entry name" value="NAT_SF"/>
    <property type="match status" value="1"/>
</dbReference>
<dbReference type="PANTHER" id="PTHR43877">
    <property type="entry name" value="AMINOALKYLPHOSPHONATE N-ACETYLTRANSFERASE-RELATED-RELATED"/>
    <property type="match status" value="1"/>
</dbReference>
<gene>
    <name evidence="4" type="ORF">B1B05_05210</name>
    <name evidence="5" type="ORF">SAMN05443094_102258</name>
</gene>
<keyword evidence="2" id="KW-0012">Acyltransferase</keyword>
<evidence type="ECO:0000313" key="4">
    <source>
        <dbReference type="EMBL" id="OXS79173.1"/>
    </source>
</evidence>
<evidence type="ECO:0000256" key="1">
    <source>
        <dbReference type="ARBA" id="ARBA00022679"/>
    </source>
</evidence>
<dbReference type="Pfam" id="PF00583">
    <property type="entry name" value="Acetyltransf_1"/>
    <property type="match status" value="1"/>
</dbReference>
<evidence type="ECO:0000313" key="6">
    <source>
        <dbReference type="Proteomes" id="UP000186385"/>
    </source>
</evidence>
<keyword evidence="5" id="KW-0689">Ribosomal protein</keyword>
<dbReference type="EMBL" id="FTLX01000002">
    <property type="protein sequence ID" value="SIQ33999.1"/>
    <property type="molecule type" value="Genomic_DNA"/>
</dbReference>
<feature type="domain" description="N-acetyltransferase" evidence="3">
    <location>
        <begin position="6"/>
        <end position="171"/>
    </location>
</feature>
<dbReference type="Proteomes" id="UP000186385">
    <property type="component" value="Unassembled WGS sequence"/>
</dbReference>
<accession>A0A1N6RYY9</accession>